<keyword evidence="1" id="KW-0813">Transport</keyword>
<keyword evidence="6" id="KW-1185">Reference proteome</keyword>
<dbReference type="PROSITE" id="PS50893">
    <property type="entry name" value="ABC_TRANSPORTER_2"/>
    <property type="match status" value="1"/>
</dbReference>
<dbReference type="PROSITE" id="PS00211">
    <property type="entry name" value="ABC_TRANSPORTER_1"/>
    <property type="match status" value="1"/>
</dbReference>
<dbReference type="SUPFAM" id="SSF52540">
    <property type="entry name" value="P-loop containing nucleoside triphosphate hydrolases"/>
    <property type="match status" value="1"/>
</dbReference>
<protein>
    <submittedName>
        <fullName evidence="5">ABC transporter ATP-binding protein</fullName>
    </submittedName>
</protein>
<name>A0ABW1IAA2_9PSEU</name>
<proteinExistence type="predicted"/>
<dbReference type="Pfam" id="PF00005">
    <property type="entry name" value="ABC_tran"/>
    <property type="match status" value="1"/>
</dbReference>
<dbReference type="EMBL" id="JBHSQK010000049">
    <property type="protein sequence ID" value="MFC5950512.1"/>
    <property type="molecule type" value="Genomic_DNA"/>
</dbReference>
<evidence type="ECO:0000256" key="1">
    <source>
        <dbReference type="ARBA" id="ARBA00022448"/>
    </source>
</evidence>
<sequence length="268" mass="28618">MTVAGESACSPVGATAYQLQGVGASLPGRDGPRWVLRDVDAEIAAGEIVAVVGRSGVGKTTLLRLLGGLLPVTVGALHLFAQPVTGPPTEAVMVFQDYATALLPWRTVSRNVALGVEQHLGAAERRRRVAEALQMVGLSDRSGDYPAQLSGGMAQRVQIARALALQPKVLLMDEPFGALDALTKAALQDVLLDIQDRTDATVVFVTHDLDEALYLADRVLVLAGEPGAVALDLPTELPRPRHQLRTRESEHYLRLRYRLGQLLGPGTS</sequence>
<accession>A0ABW1IAA2</accession>
<reference evidence="6" key="1">
    <citation type="journal article" date="2019" name="Int. J. Syst. Evol. Microbiol.">
        <title>The Global Catalogue of Microorganisms (GCM) 10K type strain sequencing project: providing services to taxonomists for standard genome sequencing and annotation.</title>
        <authorList>
            <consortium name="The Broad Institute Genomics Platform"/>
            <consortium name="The Broad Institute Genome Sequencing Center for Infectious Disease"/>
            <person name="Wu L."/>
            <person name="Ma J."/>
        </authorList>
    </citation>
    <scope>NUCLEOTIDE SEQUENCE [LARGE SCALE GENOMIC DNA]</scope>
    <source>
        <strain evidence="6">CGMCC 4.7397</strain>
    </source>
</reference>
<dbReference type="Proteomes" id="UP001596119">
    <property type="component" value="Unassembled WGS sequence"/>
</dbReference>
<organism evidence="5 6">
    <name type="scientific">Pseudonocardia lutea</name>
    <dbReference type="NCBI Taxonomy" id="2172015"/>
    <lineage>
        <taxon>Bacteria</taxon>
        <taxon>Bacillati</taxon>
        <taxon>Actinomycetota</taxon>
        <taxon>Actinomycetes</taxon>
        <taxon>Pseudonocardiales</taxon>
        <taxon>Pseudonocardiaceae</taxon>
        <taxon>Pseudonocardia</taxon>
    </lineage>
</organism>
<dbReference type="InterPro" id="IPR027417">
    <property type="entry name" value="P-loop_NTPase"/>
</dbReference>
<dbReference type="InterPro" id="IPR017871">
    <property type="entry name" value="ABC_transporter-like_CS"/>
</dbReference>
<dbReference type="Gene3D" id="3.40.50.300">
    <property type="entry name" value="P-loop containing nucleotide triphosphate hydrolases"/>
    <property type="match status" value="1"/>
</dbReference>
<evidence type="ECO:0000313" key="5">
    <source>
        <dbReference type="EMBL" id="MFC5950512.1"/>
    </source>
</evidence>
<dbReference type="InterPro" id="IPR050166">
    <property type="entry name" value="ABC_transporter_ATP-bind"/>
</dbReference>
<dbReference type="SMART" id="SM00382">
    <property type="entry name" value="AAA"/>
    <property type="match status" value="1"/>
</dbReference>
<dbReference type="RefSeq" id="WP_379567643.1">
    <property type="nucleotide sequence ID" value="NZ_JBHSQK010000049.1"/>
</dbReference>
<gene>
    <name evidence="5" type="ORF">ACFQH9_19770</name>
</gene>
<evidence type="ECO:0000256" key="3">
    <source>
        <dbReference type="ARBA" id="ARBA00022840"/>
    </source>
</evidence>
<dbReference type="InterPro" id="IPR003593">
    <property type="entry name" value="AAA+_ATPase"/>
</dbReference>
<evidence type="ECO:0000259" key="4">
    <source>
        <dbReference type="PROSITE" id="PS50893"/>
    </source>
</evidence>
<dbReference type="GO" id="GO:0005524">
    <property type="term" value="F:ATP binding"/>
    <property type="evidence" value="ECO:0007669"/>
    <property type="project" value="UniProtKB-KW"/>
</dbReference>
<comment type="caution">
    <text evidence="5">The sequence shown here is derived from an EMBL/GenBank/DDBJ whole genome shotgun (WGS) entry which is preliminary data.</text>
</comment>
<feature type="domain" description="ABC transporter" evidence="4">
    <location>
        <begin position="17"/>
        <end position="249"/>
    </location>
</feature>
<evidence type="ECO:0000313" key="6">
    <source>
        <dbReference type="Proteomes" id="UP001596119"/>
    </source>
</evidence>
<dbReference type="InterPro" id="IPR003439">
    <property type="entry name" value="ABC_transporter-like_ATP-bd"/>
</dbReference>
<dbReference type="PANTHER" id="PTHR42788:SF13">
    <property type="entry name" value="ALIPHATIC SULFONATES IMPORT ATP-BINDING PROTEIN SSUB"/>
    <property type="match status" value="1"/>
</dbReference>
<dbReference type="PANTHER" id="PTHR42788">
    <property type="entry name" value="TAURINE IMPORT ATP-BINDING PROTEIN-RELATED"/>
    <property type="match status" value="1"/>
</dbReference>
<evidence type="ECO:0000256" key="2">
    <source>
        <dbReference type="ARBA" id="ARBA00022741"/>
    </source>
</evidence>
<keyword evidence="2" id="KW-0547">Nucleotide-binding</keyword>
<keyword evidence="3 5" id="KW-0067">ATP-binding</keyword>